<dbReference type="Gene3D" id="3.40.190.10">
    <property type="entry name" value="Periplasmic binding protein-like II"/>
    <property type="match status" value="2"/>
</dbReference>
<comment type="caution">
    <text evidence="4">The sequence shown here is derived from an EMBL/GenBank/DDBJ whole genome shotgun (WGS) entry which is preliminary data.</text>
</comment>
<dbReference type="PANTHER" id="PTHR35936">
    <property type="entry name" value="MEMBRANE-BOUND LYTIC MUREIN TRANSGLYCOSYLASE F"/>
    <property type="match status" value="1"/>
</dbReference>
<evidence type="ECO:0000256" key="2">
    <source>
        <dbReference type="SAM" id="SignalP"/>
    </source>
</evidence>
<dbReference type="SUPFAM" id="SSF53850">
    <property type="entry name" value="Periplasmic binding protein-like II"/>
    <property type="match status" value="1"/>
</dbReference>
<dbReference type="RefSeq" id="WP_186924197.1">
    <property type="nucleotide sequence ID" value="NZ_JACOFW010000026.1"/>
</dbReference>
<keyword evidence="5" id="KW-1185">Reference proteome</keyword>
<dbReference type="Proteomes" id="UP000648257">
    <property type="component" value="Unassembled WGS sequence"/>
</dbReference>
<proteinExistence type="predicted"/>
<feature type="domain" description="Solute-binding protein family 3/N-terminal" evidence="3">
    <location>
        <begin position="40"/>
        <end position="260"/>
    </location>
</feature>
<feature type="chain" id="PRO_5046500489" evidence="2">
    <location>
        <begin position="30"/>
        <end position="264"/>
    </location>
</feature>
<reference evidence="4 5" key="1">
    <citation type="submission" date="2020-08" db="EMBL/GenBank/DDBJ databases">
        <title>Novel species isolated from subtropical streams in China.</title>
        <authorList>
            <person name="Lu H."/>
        </authorList>
    </citation>
    <scope>NUCLEOTIDE SEQUENCE [LARGE SCALE GENOMIC DNA]</scope>
    <source>
        <strain evidence="4 5">KACC 16656</strain>
    </source>
</reference>
<protein>
    <submittedName>
        <fullName evidence="4">Transporter substrate-binding domain-containing protein</fullName>
    </submittedName>
</protein>
<feature type="signal peptide" evidence="2">
    <location>
        <begin position="1"/>
        <end position="29"/>
    </location>
</feature>
<sequence>MHYHFWFMRLARLVTFILGLFFCAAVSLAATDERYDSHITLVGEDEWYPYAALKDGRLKGYAVDLIDAAYAAVNVKVHFKSAPYARCLMLVETGQELGCFDSLKDRKLSKTFLFHEEPIFKAEIGIYALASSTENQLDFSALHGKRIGVTHGYTYTDEVDNDSGIKREVAPTDLSNLRKLLRQRSDYSLVYTRVVDYLTNQYASEFKGNIKQVGSISLQALYVSFSKQRKDSLRYAALLDQGLRKIKKNGTYQQIEQKWRNPAP</sequence>
<organism evidence="4 5">
    <name type="scientific">Undibacterium seohonense</name>
    <dbReference type="NCBI Taxonomy" id="1344950"/>
    <lineage>
        <taxon>Bacteria</taxon>
        <taxon>Pseudomonadati</taxon>
        <taxon>Pseudomonadota</taxon>
        <taxon>Betaproteobacteria</taxon>
        <taxon>Burkholderiales</taxon>
        <taxon>Oxalobacteraceae</taxon>
        <taxon>Undibacterium</taxon>
    </lineage>
</organism>
<accession>A0ABR6X861</accession>
<evidence type="ECO:0000259" key="3">
    <source>
        <dbReference type="Pfam" id="PF00497"/>
    </source>
</evidence>
<gene>
    <name evidence="4" type="ORF">H8K52_17470</name>
</gene>
<dbReference type="Pfam" id="PF00497">
    <property type="entry name" value="SBP_bac_3"/>
    <property type="match status" value="1"/>
</dbReference>
<dbReference type="PANTHER" id="PTHR35936:SF6">
    <property type="entry name" value="AMINO ACID ABC TRANSPORTER SUBSTRATE-BINDING PAAT FAMILY PROTEIN"/>
    <property type="match status" value="1"/>
</dbReference>
<keyword evidence="1 2" id="KW-0732">Signal</keyword>
<dbReference type="EMBL" id="JACOFW010000026">
    <property type="protein sequence ID" value="MBC3809133.1"/>
    <property type="molecule type" value="Genomic_DNA"/>
</dbReference>
<evidence type="ECO:0000313" key="5">
    <source>
        <dbReference type="Proteomes" id="UP000648257"/>
    </source>
</evidence>
<name>A0ABR6X861_9BURK</name>
<evidence type="ECO:0000313" key="4">
    <source>
        <dbReference type="EMBL" id="MBC3809133.1"/>
    </source>
</evidence>
<dbReference type="InterPro" id="IPR001638">
    <property type="entry name" value="Solute-binding_3/MltF_N"/>
</dbReference>
<evidence type="ECO:0000256" key="1">
    <source>
        <dbReference type="ARBA" id="ARBA00022729"/>
    </source>
</evidence>